<dbReference type="Gene3D" id="3.40.50.1700">
    <property type="entry name" value="Glycoside hydrolase family 3 C-terminal domain"/>
    <property type="match status" value="1"/>
</dbReference>
<evidence type="ECO:0000256" key="10">
    <source>
        <dbReference type="RuleBase" id="RU361161"/>
    </source>
</evidence>
<dbReference type="InterPro" id="IPR017853">
    <property type="entry name" value="GH"/>
</dbReference>
<dbReference type="PANTHER" id="PTHR42715">
    <property type="entry name" value="BETA-GLUCOSIDASE"/>
    <property type="match status" value="1"/>
</dbReference>
<comment type="similarity">
    <text evidence="3 10">Belongs to the glycosyl hydrolase 3 family.</text>
</comment>
<dbReference type="EMBL" id="KI912114">
    <property type="protein sequence ID" value="ETS79014.1"/>
    <property type="molecule type" value="Genomic_DNA"/>
</dbReference>
<comment type="pathway">
    <text evidence="2 10">Glycan metabolism; cellulose degradation.</text>
</comment>
<evidence type="ECO:0000256" key="3">
    <source>
        <dbReference type="ARBA" id="ARBA00005336"/>
    </source>
</evidence>
<dbReference type="EC" id="3.2.1.21" evidence="4 10"/>
<dbReference type="OrthoDB" id="47059at2759"/>
<dbReference type="STRING" id="1229662.W3WZ03"/>
<evidence type="ECO:0000256" key="8">
    <source>
        <dbReference type="ARBA" id="ARBA00023295"/>
    </source>
</evidence>
<dbReference type="PANTHER" id="PTHR42715:SF3">
    <property type="entry name" value="BETA-GLUCOSIDASE B-RELATED"/>
    <property type="match status" value="1"/>
</dbReference>
<dbReference type="InterPro" id="IPR037524">
    <property type="entry name" value="PA14/GLEYA"/>
</dbReference>
<dbReference type="InterPro" id="IPR050288">
    <property type="entry name" value="Cellulose_deg_GH3"/>
</dbReference>
<dbReference type="GO" id="GO:0030245">
    <property type="term" value="P:cellulose catabolic process"/>
    <property type="evidence" value="ECO:0007669"/>
    <property type="project" value="UniProtKB-UniPathway"/>
</dbReference>
<keyword evidence="8 10" id="KW-0326">Glycosidase</keyword>
<dbReference type="InterPro" id="IPR036962">
    <property type="entry name" value="Glyco_hydro_3_N_sf"/>
</dbReference>
<dbReference type="Pfam" id="PF00933">
    <property type="entry name" value="Glyco_hydro_3"/>
    <property type="match status" value="1"/>
</dbReference>
<dbReference type="InterPro" id="IPR002772">
    <property type="entry name" value="Glyco_hydro_3_C"/>
</dbReference>
<dbReference type="SMART" id="SM01217">
    <property type="entry name" value="Fn3_like"/>
    <property type="match status" value="1"/>
</dbReference>
<evidence type="ECO:0000256" key="9">
    <source>
        <dbReference type="ARBA" id="ARBA00023326"/>
    </source>
</evidence>
<dbReference type="GeneID" id="19273880"/>
<evidence type="ECO:0000256" key="7">
    <source>
        <dbReference type="ARBA" id="ARBA00023277"/>
    </source>
</evidence>
<dbReference type="InterPro" id="IPR013783">
    <property type="entry name" value="Ig-like_fold"/>
</dbReference>
<evidence type="ECO:0000313" key="12">
    <source>
        <dbReference type="EMBL" id="ETS79014.1"/>
    </source>
</evidence>
<dbReference type="Pfam" id="PF14310">
    <property type="entry name" value="Fn3-like"/>
    <property type="match status" value="1"/>
</dbReference>
<evidence type="ECO:0000259" key="11">
    <source>
        <dbReference type="PROSITE" id="PS51820"/>
    </source>
</evidence>
<dbReference type="Gene3D" id="2.60.40.10">
    <property type="entry name" value="Immunoglobulins"/>
    <property type="match status" value="1"/>
</dbReference>
<evidence type="ECO:0000256" key="1">
    <source>
        <dbReference type="ARBA" id="ARBA00000448"/>
    </source>
</evidence>
<dbReference type="SUPFAM" id="SSF52279">
    <property type="entry name" value="Beta-D-glucan exohydrolase, C-terminal domain"/>
    <property type="match status" value="1"/>
</dbReference>
<dbReference type="InterPro" id="IPR036881">
    <property type="entry name" value="Glyco_hydro_3_C_sf"/>
</dbReference>
<dbReference type="InterPro" id="IPR019800">
    <property type="entry name" value="Glyco_hydro_3_AS"/>
</dbReference>
<reference evidence="13" key="1">
    <citation type="journal article" date="2015" name="BMC Genomics">
        <title>Genomic and transcriptomic analysis of the endophytic fungus Pestalotiopsis fici reveals its lifestyle and high potential for synthesis of natural products.</title>
        <authorList>
            <person name="Wang X."/>
            <person name="Zhang X."/>
            <person name="Liu L."/>
            <person name="Xiang M."/>
            <person name="Wang W."/>
            <person name="Sun X."/>
            <person name="Che Y."/>
            <person name="Guo L."/>
            <person name="Liu G."/>
            <person name="Guo L."/>
            <person name="Wang C."/>
            <person name="Yin W.B."/>
            <person name="Stadler M."/>
            <person name="Zhang X."/>
            <person name="Liu X."/>
        </authorList>
    </citation>
    <scope>NUCLEOTIDE SEQUENCE [LARGE SCALE GENOMIC DNA]</scope>
    <source>
        <strain evidence="13">W106-1 / CGMCC3.15140</strain>
    </source>
</reference>
<evidence type="ECO:0000256" key="2">
    <source>
        <dbReference type="ARBA" id="ARBA00004987"/>
    </source>
</evidence>
<dbReference type="SUPFAM" id="SSF51445">
    <property type="entry name" value="(Trans)glycosidases"/>
    <property type="match status" value="1"/>
</dbReference>
<dbReference type="Gene3D" id="2.60.120.260">
    <property type="entry name" value="Galactose-binding domain-like"/>
    <property type="match status" value="1"/>
</dbReference>
<proteinExistence type="inferred from homology"/>
<accession>W3WZ03</accession>
<evidence type="ECO:0000256" key="4">
    <source>
        <dbReference type="ARBA" id="ARBA00012744"/>
    </source>
</evidence>
<feature type="domain" description="PA14" evidence="11">
    <location>
        <begin position="364"/>
        <end position="555"/>
    </location>
</feature>
<dbReference type="Pfam" id="PF01915">
    <property type="entry name" value="Glyco_hydro_3_C"/>
    <property type="match status" value="1"/>
</dbReference>
<keyword evidence="7 10" id="KW-0119">Carbohydrate metabolism</keyword>
<sequence length="836" mass="90991">MEGGVDTKAILDKLTIEEKISLLAGANIWESVAIPAKGVPAFKTSDGPNGARGAKFGDGLTSACFPAACCIAATFEPELALRVGRALANETKSKGARCLLGPTMCIQRHPLGGRNFESFSEDAFLTGKMAIAMVKGIQSQGVSATVKHFVANEQETCRLTVDTIVSERALREIYLRPFEMAIKEANPWAVMTSYNLVNGEHADSNALLLKQVLRGEWGWDGLVMSDWGGTNSTAAALIAGLDLEMPGPTRWRQPEVVMEALELGALSEQVINDRALHVLDFAKRLGCFEDSTIAEEKSIDRAEDRALIREAASKGIVLLKNKDNTLPLTKEKLLGKKVALLGYAKMGLAHGGGSASVNAHYRVTPWDAFQRELGDVVEFSFAKGAHTMRNLPPITENITDNQGGSGFTWRLYHPGTTEPVQVVHGHKLSEVDALDSQHIPNMEVILEATYTATETGPCYLTCSGLGPSTLAIDDRIVFEQTENCNDGMAFIFGGVPAVESVVELIAGQQYRIRIHTKPPVKIPGVDLGILEGKIGVRVGHMLASEHDKDLLTEAVKLAKATDTAIVFTGHEPSWETEGQDQLSFHLPKDGSQDRLVCAIAAANPNTIVVNSTGVPVAMPWLEDIKGLVQTWYPGQEAGNSIFDVLTGTQNPEGHLPCTFSKRLEDCPAFGNFPGEYDENRQLTVEYSEGVFVGYRHFDRLPRDKINFPFGFGLSYTEFTFSDFSVKESSKGFVATVNVTNTLSRAGGIAVQIYVGKVGNPSTDPIKTLVAFKKVTMQPNEMVRVDMPITKQSFSGFDEETRRWIVRGGDYKFGVSKSAADPVLDQIIYIEPQIFAL</sequence>
<dbReference type="HOGENOM" id="CLU_004542_4_0_1"/>
<dbReference type="Gene3D" id="3.20.20.300">
    <property type="entry name" value="Glycoside hydrolase, family 3, N-terminal domain"/>
    <property type="match status" value="1"/>
</dbReference>
<dbReference type="AlphaFoldDB" id="W3WZ03"/>
<dbReference type="RefSeq" id="XP_007835639.1">
    <property type="nucleotide sequence ID" value="XM_007837448.1"/>
</dbReference>
<organism evidence="12 13">
    <name type="scientific">Pestalotiopsis fici (strain W106-1 / CGMCC3.15140)</name>
    <dbReference type="NCBI Taxonomy" id="1229662"/>
    <lineage>
        <taxon>Eukaryota</taxon>
        <taxon>Fungi</taxon>
        <taxon>Dikarya</taxon>
        <taxon>Ascomycota</taxon>
        <taxon>Pezizomycotina</taxon>
        <taxon>Sordariomycetes</taxon>
        <taxon>Xylariomycetidae</taxon>
        <taxon>Amphisphaeriales</taxon>
        <taxon>Sporocadaceae</taxon>
        <taxon>Pestalotiopsis</taxon>
    </lineage>
</organism>
<keyword evidence="13" id="KW-1185">Reference proteome</keyword>
<dbReference type="InterPro" id="IPR001764">
    <property type="entry name" value="Glyco_hydro_3_N"/>
</dbReference>
<dbReference type="PRINTS" id="PR00133">
    <property type="entry name" value="GLHYDRLASE3"/>
</dbReference>
<dbReference type="InParanoid" id="W3WZ03"/>
<evidence type="ECO:0000256" key="6">
    <source>
        <dbReference type="ARBA" id="ARBA00023180"/>
    </source>
</evidence>
<name>W3WZ03_PESFW</name>
<dbReference type="InterPro" id="IPR026891">
    <property type="entry name" value="Fn3-like"/>
</dbReference>
<evidence type="ECO:0000313" key="13">
    <source>
        <dbReference type="Proteomes" id="UP000030651"/>
    </source>
</evidence>
<protein>
    <recommendedName>
        <fullName evidence="4 10">beta-glucosidase</fullName>
        <ecNumber evidence="4 10">3.2.1.21</ecNumber>
    </recommendedName>
</protein>
<dbReference type="GO" id="GO:0008422">
    <property type="term" value="F:beta-glucosidase activity"/>
    <property type="evidence" value="ECO:0007669"/>
    <property type="project" value="UniProtKB-EC"/>
</dbReference>
<gene>
    <name evidence="12" type="ORF">PFICI_08867</name>
</gene>
<dbReference type="eggNOG" id="ENOG502QR4D">
    <property type="taxonomic scope" value="Eukaryota"/>
</dbReference>
<evidence type="ECO:0000256" key="5">
    <source>
        <dbReference type="ARBA" id="ARBA00022801"/>
    </source>
</evidence>
<dbReference type="Proteomes" id="UP000030651">
    <property type="component" value="Unassembled WGS sequence"/>
</dbReference>
<dbReference type="PROSITE" id="PS51820">
    <property type="entry name" value="PA14"/>
    <property type="match status" value="1"/>
</dbReference>
<keyword evidence="5 10" id="KW-0378">Hydrolase</keyword>
<dbReference type="PROSITE" id="PS00775">
    <property type="entry name" value="GLYCOSYL_HYDROL_F3"/>
    <property type="match status" value="1"/>
</dbReference>
<comment type="catalytic activity">
    <reaction evidence="1 10">
        <text>Hydrolysis of terminal, non-reducing beta-D-glucosyl residues with release of beta-D-glucose.</text>
        <dbReference type="EC" id="3.2.1.21"/>
    </reaction>
</comment>
<dbReference type="KEGG" id="pfy:PFICI_08867"/>
<keyword evidence="6" id="KW-0325">Glycoprotein</keyword>
<dbReference type="UniPathway" id="UPA00696"/>
<keyword evidence="9 10" id="KW-0624">Polysaccharide degradation</keyword>